<evidence type="ECO:0000256" key="5">
    <source>
        <dbReference type="HAMAP-Rule" id="MF_01905"/>
    </source>
</evidence>
<evidence type="ECO:0000313" key="10">
    <source>
        <dbReference type="Proteomes" id="UP000095131"/>
    </source>
</evidence>
<dbReference type="GO" id="GO:0008061">
    <property type="term" value="F:chitin binding"/>
    <property type="evidence" value="ECO:0007669"/>
    <property type="project" value="UniProtKB-UniRule"/>
</dbReference>
<dbReference type="InterPro" id="IPR051024">
    <property type="entry name" value="GlcNAc_Chitin_IntDeg"/>
</dbReference>
<dbReference type="SUPFAM" id="SSF81296">
    <property type="entry name" value="E set domains"/>
    <property type="match status" value="1"/>
</dbReference>
<dbReference type="InterPro" id="IPR020879">
    <property type="entry name" value="GlcNAc-bd_A"/>
</dbReference>
<dbReference type="Gene3D" id="3.30.70.2150">
    <property type="match status" value="1"/>
</dbReference>
<evidence type="ECO:0000259" key="7">
    <source>
        <dbReference type="Pfam" id="PF18416"/>
    </source>
</evidence>
<evidence type="ECO:0000259" key="6">
    <source>
        <dbReference type="Pfam" id="PF03067"/>
    </source>
</evidence>
<keyword evidence="4 5" id="KW-0732">Signal</keyword>
<evidence type="ECO:0000313" key="9">
    <source>
        <dbReference type="EMBL" id="ODS10412.1"/>
    </source>
</evidence>
<evidence type="ECO:0000259" key="8">
    <source>
        <dbReference type="Pfam" id="PF21868"/>
    </source>
</evidence>
<dbReference type="AlphaFoldDB" id="A0A1E3WN52"/>
<feature type="signal peptide" evidence="5">
    <location>
        <begin position="1"/>
        <end position="23"/>
    </location>
</feature>
<dbReference type="Pfam" id="PF18416">
    <property type="entry name" value="GbpA_2"/>
    <property type="match status" value="1"/>
</dbReference>
<protein>
    <recommendedName>
        <fullName evidence="5">GlcNAc-binding protein A</fullName>
    </recommendedName>
</protein>
<comment type="subcellular location">
    <subcellularLocation>
        <location evidence="1 5">Secreted</location>
    </subcellularLocation>
</comment>
<comment type="caution">
    <text evidence="9">The sequence shown here is derived from an EMBL/GenBank/DDBJ whole genome shotgun (WGS) entry which is preliminary data.</text>
</comment>
<dbReference type="Proteomes" id="UP000095131">
    <property type="component" value="Unassembled WGS sequence"/>
</dbReference>
<dbReference type="HAMAP" id="MF_01905">
    <property type="entry name" value="GbpA"/>
    <property type="match status" value="1"/>
</dbReference>
<dbReference type="PANTHER" id="PTHR34823">
    <property type="entry name" value="GLCNAC-BINDING PROTEIN A"/>
    <property type="match status" value="1"/>
</dbReference>
<dbReference type="InterPro" id="IPR014756">
    <property type="entry name" value="Ig_E-set"/>
</dbReference>
<dbReference type="EMBL" id="MDCJ01000002">
    <property type="protein sequence ID" value="ODS10412.1"/>
    <property type="molecule type" value="Genomic_DNA"/>
</dbReference>
<reference evidence="9 10" key="1">
    <citation type="submission" date="2016-08" db="EMBL/GenBank/DDBJ databases">
        <title>Genome sequencing of Vibrio scophthalmi strain FP3289, an isolated from Paralichthys olivaceus.</title>
        <authorList>
            <person name="Han H.-J."/>
        </authorList>
    </citation>
    <scope>NUCLEOTIDE SEQUENCE [LARGE SCALE GENOMIC DNA]</scope>
    <source>
        <strain evidence="9 10">FP3289</strain>
    </source>
</reference>
<dbReference type="OrthoDB" id="3675244at2"/>
<evidence type="ECO:0000256" key="1">
    <source>
        <dbReference type="ARBA" id="ARBA00004613"/>
    </source>
</evidence>
<name>A0A1E3WN52_9VIBR</name>
<proteinExistence type="inferred from homology"/>
<dbReference type="RefSeq" id="WP_069446077.1">
    <property type="nucleotide sequence ID" value="NZ_MDCJ01000002.1"/>
</dbReference>
<feature type="chain" id="PRO_5009354753" description="GlcNAc-binding protein A" evidence="5">
    <location>
        <begin position="24"/>
        <end position="486"/>
    </location>
</feature>
<dbReference type="Gene3D" id="2.70.50.50">
    <property type="entry name" value="chitin-binding protein cbp21"/>
    <property type="match status" value="1"/>
</dbReference>
<comment type="similarity">
    <text evidence="5">Belongs to the GbpA family.</text>
</comment>
<keyword evidence="2 5" id="KW-0964">Secreted</keyword>
<feature type="domain" description="N-acetylglucosamine binding protein A" evidence="7">
    <location>
        <begin position="211"/>
        <end position="307"/>
    </location>
</feature>
<dbReference type="Gene3D" id="2.60.40.2550">
    <property type="match status" value="1"/>
</dbReference>
<dbReference type="Pfam" id="PF21868">
    <property type="entry name" value="GbpA_D3"/>
    <property type="match status" value="1"/>
</dbReference>
<evidence type="ECO:0000256" key="2">
    <source>
        <dbReference type="ARBA" id="ARBA00022525"/>
    </source>
</evidence>
<evidence type="ECO:0000256" key="4">
    <source>
        <dbReference type="ARBA" id="ARBA00022729"/>
    </source>
</evidence>
<dbReference type="Pfam" id="PF03067">
    <property type="entry name" value="LPMO_10"/>
    <property type="match status" value="1"/>
</dbReference>
<dbReference type="PANTHER" id="PTHR34823:SF1">
    <property type="entry name" value="CHITIN-BINDING TYPE-4 DOMAIN-CONTAINING PROTEIN"/>
    <property type="match status" value="1"/>
</dbReference>
<dbReference type="InterPro" id="IPR041029">
    <property type="entry name" value="GbpA_2"/>
</dbReference>
<dbReference type="CDD" id="cd21177">
    <property type="entry name" value="LPMO_AA10"/>
    <property type="match status" value="1"/>
</dbReference>
<feature type="domain" description="GlcNAc-binding protein A third" evidence="8">
    <location>
        <begin position="317"/>
        <end position="413"/>
    </location>
</feature>
<dbReference type="InterPro" id="IPR054063">
    <property type="entry name" value="GbpA_D3"/>
</dbReference>
<gene>
    <name evidence="5" type="primary">gbpA</name>
    <name evidence="9" type="ORF">VSF3289_00667</name>
</gene>
<sequence length="486" mass="53136" precursor="true">MKSRPNKTLLALALTALSGQVAAHGYVSAFNDGIAASRVALCKFPTSDTNEKNSNCGAIQYEPQSVEGPEGFPEAGPADGKIASAQSALATALDEQTADRWVKRPITTGQQNFEWTFTANHVTRDWKYYITKADWNPNAQLSRASFDLNPFCVIEGNMVQPPKQVSHACNVPERQGYHVILAVWDVGDTAAAFYNVIDVQFDGQGPVLPEWNQAGQISPTIDLNIGDRVFTRVFDHAGENQAYRTELAIDSPALTQAKNWSYALANKVNQEQTAIKAGQLQQGTFTPVYGTNPIYLQNDSQLTRVEIGYEIDTVVPDYALNIAGLQSEYTVTEQPTELALTLNASGDLHAELTVYNHGREALASWSGELVDGQSKAVDLTLAKSQAGHHMLISRIKDQAGNLINQETLDFHLIAEVTPPPAGDYDFVFPEGLKSYTAGTKVLASDGQVYQCKAFPYSGYCAQWTQTATQYEPATGSHWSMAWDKVN</sequence>
<evidence type="ECO:0000256" key="3">
    <source>
        <dbReference type="ARBA" id="ARBA00022669"/>
    </source>
</evidence>
<dbReference type="GO" id="GO:0005576">
    <property type="term" value="C:extracellular region"/>
    <property type="evidence" value="ECO:0007669"/>
    <property type="project" value="UniProtKB-SubCell"/>
</dbReference>
<feature type="domain" description="Chitin-binding type-4" evidence="6">
    <location>
        <begin position="24"/>
        <end position="199"/>
    </location>
</feature>
<dbReference type="NCBIfam" id="NF009690">
    <property type="entry name" value="PRK13211.1"/>
    <property type="match status" value="1"/>
</dbReference>
<dbReference type="PATRIC" id="fig|45658.8.peg.658"/>
<comment type="function">
    <text evidence="5">Probably interacts with GlcNAc residues. May promote attachment to both epithelial cell surfaces and chitin.</text>
</comment>
<keyword evidence="3 5" id="KW-0147">Chitin-binding</keyword>
<accession>A0A1E3WN52</accession>
<organism evidence="9 10">
    <name type="scientific">Vibrio scophthalmi</name>
    <dbReference type="NCBI Taxonomy" id="45658"/>
    <lineage>
        <taxon>Bacteria</taxon>
        <taxon>Pseudomonadati</taxon>
        <taxon>Pseudomonadota</taxon>
        <taxon>Gammaproteobacteria</taxon>
        <taxon>Vibrionales</taxon>
        <taxon>Vibrionaceae</taxon>
        <taxon>Vibrio</taxon>
    </lineage>
</organism>
<dbReference type="InterPro" id="IPR004302">
    <property type="entry name" value="Cellulose/chitin-bd_N"/>
</dbReference>
<dbReference type="FunFam" id="2.70.50.50:FF:000001">
    <property type="entry name" value="Chitin-binding protein"/>
    <property type="match status" value="1"/>
</dbReference>